<dbReference type="GO" id="GO:0035438">
    <property type="term" value="F:cyclic-di-GMP binding"/>
    <property type="evidence" value="ECO:0007669"/>
    <property type="project" value="InterPro"/>
</dbReference>
<feature type="domain" description="PilZ" evidence="1">
    <location>
        <begin position="110"/>
        <end position="217"/>
    </location>
</feature>
<organism evidence="2 3">
    <name type="scientific">Bdellovibrio bacteriovorus</name>
    <dbReference type="NCBI Taxonomy" id="959"/>
    <lineage>
        <taxon>Bacteria</taxon>
        <taxon>Pseudomonadati</taxon>
        <taxon>Bdellovibrionota</taxon>
        <taxon>Bdellovibrionia</taxon>
        <taxon>Bdellovibrionales</taxon>
        <taxon>Pseudobdellovibrionaceae</taxon>
        <taxon>Bdellovibrio</taxon>
    </lineage>
</organism>
<dbReference type="AlphaFoldDB" id="A0A150WMU7"/>
<keyword evidence="3" id="KW-1185">Reference proteome</keyword>
<evidence type="ECO:0000313" key="3">
    <source>
        <dbReference type="Proteomes" id="UP000075320"/>
    </source>
</evidence>
<sequence length="232" mass="26631">MVTGQPGELIFKRVAVSERKMIFREMAEDRCQISVKGSEHETAFHLIAVQTEKDETLLCHHTEDSKGVTQAQKVLINFNFKNERYFMQSELAFESGWAVLQIGGDLFQLQRRANARLVIPPKYPAVYILMSHEGKKFFVDCKVKDISAGGLKLEAPLTHPDFRMGEVLKGSLRLGSRRPMEFEVEVRFTQKNDQAQVVGVQFLNVDHILENRLLSLMMDLQRELFLKYPAKS</sequence>
<dbReference type="SUPFAM" id="SSF141371">
    <property type="entry name" value="PilZ domain-like"/>
    <property type="match status" value="1"/>
</dbReference>
<dbReference type="Gene3D" id="2.40.10.220">
    <property type="entry name" value="predicted glycosyltransferase like domains"/>
    <property type="match status" value="1"/>
</dbReference>
<dbReference type="Proteomes" id="UP000075320">
    <property type="component" value="Unassembled WGS sequence"/>
</dbReference>
<dbReference type="Pfam" id="PF07238">
    <property type="entry name" value="PilZ"/>
    <property type="match status" value="1"/>
</dbReference>
<accession>A0A150WMU7</accession>
<proteinExistence type="predicted"/>
<dbReference type="InterPro" id="IPR009875">
    <property type="entry name" value="PilZ_domain"/>
</dbReference>
<reference evidence="2 3" key="1">
    <citation type="submission" date="2016-03" db="EMBL/GenBank/DDBJ databases">
        <authorList>
            <person name="Ploux O."/>
        </authorList>
    </citation>
    <scope>NUCLEOTIDE SEQUENCE [LARGE SCALE GENOMIC DNA]</scope>
    <source>
        <strain evidence="2 3">R0</strain>
    </source>
</reference>
<evidence type="ECO:0000259" key="1">
    <source>
        <dbReference type="Pfam" id="PF07238"/>
    </source>
</evidence>
<gene>
    <name evidence="2" type="ORF">AZI86_00680</name>
</gene>
<name>A0A150WMU7_BDEBC</name>
<protein>
    <recommendedName>
        <fullName evidence="1">PilZ domain-containing protein</fullName>
    </recommendedName>
</protein>
<comment type="caution">
    <text evidence="2">The sequence shown here is derived from an EMBL/GenBank/DDBJ whole genome shotgun (WGS) entry which is preliminary data.</text>
</comment>
<dbReference type="EMBL" id="LUKE01000001">
    <property type="protein sequence ID" value="KYG65627.1"/>
    <property type="molecule type" value="Genomic_DNA"/>
</dbReference>
<dbReference type="OrthoDB" id="5291188at2"/>
<dbReference type="RefSeq" id="WP_061833171.1">
    <property type="nucleotide sequence ID" value="NZ_LUKE01000001.1"/>
</dbReference>
<evidence type="ECO:0000313" key="2">
    <source>
        <dbReference type="EMBL" id="KYG65627.1"/>
    </source>
</evidence>